<name>A0A2S0HYK6_9FLAO</name>
<dbReference type="EMBL" id="CP027062">
    <property type="protein sequence ID" value="AVI51718.1"/>
    <property type="molecule type" value="Genomic_DNA"/>
</dbReference>
<sequence>MPNDQNPKSFWKKAGLILSNVITYLSGVFASVVKFTKASILSLIIIVIVLLLLTKMDQAFTMFVDLIEVKGIKWGLFFSFFMINALALALSHYPIYNYYAANLNNSSKFTIWEELYPFKGTWPKFPFKFYKFFKVFIFHEKTGGTYKKDDRAHYLRYSIGLLIHAVWIFFIIKTFLPKFNLTEAQATTTIWIFWALCFVPLLHYIYLRRAVNKAKKDSNTTGIYKRLAYRFSLLLTVTFILVITCLVYDAMFSRIGFFILVLTCYLFMFNYLYFRLLRTKLADITDILKQSGFKPVLWGMQLLKYLLYRSEHYLLLFSFNFLFSITIIIWTTIMALQVGDLPNGTPILLAFFYAYYFIIAAIGKFFFAYNKIREQKSKKNTLPDGHSVRFKILCVSLFLILLLFIIGMFTETHTHELDLVNRNNTEDITQDEFLSAVSKMDGNSVFFIASHGGGLKSNAWTLHVLEKLHAETHGKLMDRTVALSGASGGSLGLALYTGLSKELSGNLSSDMKLLKSRIDNISEGNYTSSDLAFTFGLDSFRKLWLLNGDYSLRDRPYYAMMKYQNYVEDTRLTQLSKQPFRSFWKDVYKKHGYFPSLIMNTASTTGRRGILWSVKANKFDSIFHFSEDLAELEAYNGNGKNAIPKTLSYYEAVSTTNRFPVFSPAAKIPGYGHYIDAGAIDNSGMLGCLDLYLYLQAQNNFTFFQNKKVVFIEIINSKTLYLDDLLKRIEKNRIEKDENETDNIIADLQTALNLDKIPGYVSDFVDGYSQIELIKIFMPHKVTIGDVEDYLNGNMKNKEQRIELNEKLIAHNNYLDSITEAGHGSGDRNKFFKKWRTYEPTLSRHLSESSLQFIEDVLDHEHISEKMERIKTLVGN</sequence>
<evidence type="ECO:0000313" key="3">
    <source>
        <dbReference type="Proteomes" id="UP000238442"/>
    </source>
</evidence>
<protein>
    <recommendedName>
        <fullName evidence="4">Patatin-like phospholipase</fullName>
    </recommendedName>
</protein>
<keyword evidence="1" id="KW-0472">Membrane</keyword>
<dbReference type="AlphaFoldDB" id="A0A2S0HYK6"/>
<evidence type="ECO:0008006" key="4">
    <source>
        <dbReference type="Google" id="ProtNLM"/>
    </source>
</evidence>
<feature type="transmembrane region" description="Helical" evidence="1">
    <location>
        <begin position="154"/>
        <end position="176"/>
    </location>
</feature>
<keyword evidence="1" id="KW-1133">Transmembrane helix</keyword>
<feature type="transmembrane region" description="Helical" evidence="1">
    <location>
        <begin position="14"/>
        <end position="33"/>
    </location>
</feature>
<evidence type="ECO:0000313" key="2">
    <source>
        <dbReference type="EMBL" id="AVI51718.1"/>
    </source>
</evidence>
<evidence type="ECO:0000256" key="1">
    <source>
        <dbReference type="SAM" id="Phobius"/>
    </source>
</evidence>
<feature type="transmembrane region" description="Helical" evidence="1">
    <location>
        <begin position="40"/>
        <end position="56"/>
    </location>
</feature>
<feature type="transmembrane region" description="Helical" evidence="1">
    <location>
        <begin position="313"/>
        <end position="335"/>
    </location>
</feature>
<keyword evidence="1" id="KW-0812">Transmembrane</keyword>
<feature type="transmembrane region" description="Helical" evidence="1">
    <location>
        <begin position="188"/>
        <end position="207"/>
    </location>
</feature>
<dbReference type="KEGG" id="aue:C5O00_11305"/>
<organism evidence="2 3">
    <name type="scientific">Pukyongia salina</name>
    <dbReference type="NCBI Taxonomy" id="2094025"/>
    <lineage>
        <taxon>Bacteria</taxon>
        <taxon>Pseudomonadati</taxon>
        <taxon>Bacteroidota</taxon>
        <taxon>Flavobacteriia</taxon>
        <taxon>Flavobacteriales</taxon>
        <taxon>Flavobacteriaceae</taxon>
        <taxon>Pukyongia</taxon>
    </lineage>
</organism>
<feature type="transmembrane region" description="Helical" evidence="1">
    <location>
        <begin position="390"/>
        <end position="409"/>
    </location>
</feature>
<dbReference type="OrthoDB" id="1488930at2"/>
<gene>
    <name evidence="2" type="ORF">C5O00_11305</name>
</gene>
<feature type="transmembrane region" description="Helical" evidence="1">
    <location>
        <begin position="76"/>
        <end position="99"/>
    </location>
</feature>
<dbReference type="Proteomes" id="UP000238442">
    <property type="component" value="Chromosome"/>
</dbReference>
<feature type="transmembrane region" description="Helical" evidence="1">
    <location>
        <begin position="347"/>
        <end position="369"/>
    </location>
</feature>
<proteinExistence type="predicted"/>
<feature type="transmembrane region" description="Helical" evidence="1">
    <location>
        <begin position="255"/>
        <end position="274"/>
    </location>
</feature>
<dbReference type="RefSeq" id="WP_105216958.1">
    <property type="nucleotide sequence ID" value="NZ_CP027062.1"/>
</dbReference>
<accession>A0A2S0HYK6</accession>
<keyword evidence="3" id="KW-1185">Reference proteome</keyword>
<reference evidence="2 3" key="1">
    <citation type="submission" date="2018-02" db="EMBL/GenBank/DDBJ databases">
        <title>Genomic analysis of the strain RR4-38 isolated from a seawater recirculating aquaculture system.</title>
        <authorList>
            <person name="Kim Y.-S."/>
            <person name="Jang Y.H."/>
            <person name="Kim K.-H."/>
        </authorList>
    </citation>
    <scope>NUCLEOTIDE SEQUENCE [LARGE SCALE GENOMIC DNA]</scope>
    <source>
        <strain evidence="2 3">RR4-38</strain>
    </source>
</reference>
<feature type="transmembrane region" description="Helical" evidence="1">
    <location>
        <begin position="227"/>
        <end position="249"/>
    </location>
</feature>